<evidence type="ECO:0000313" key="1">
    <source>
        <dbReference type="EMBL" id="MBB3998625.1"/>
    </source>
</evidence>
<dbReference type="Proteomes" id="UP000542776">
    <property type="component" value="Unassembled WGS sequence"/>
</dbReference>
<protein>
    <submittedName>
        <fullName evidence="1">Uncharacterized protein</fullName>
    </submittedName>
</protein>
<keyword evidence="2" id="KW-1185">Reference proteome</keyword>
<accession>A0A7W6MJV1</accession>
<reference evidence="1 2" key="1">
    <citation type="submission" date="2020-08" db="EMBL/GenBank/DDBJ databases">
        <title>Genomic Encyclopedia of Type Strains, Phase IV (KMG-IV): sequencing the most valuable type-strain genomes for metagenomic binning, comparative biology and taxonomic classification.</title>
        <authorList>
            <person name="Goeker M."/>
        </authorList>
    </citation>
    <scope>NUCLEOTIDE SEQUENCE [LARGE SCALE GENOMIC DNA]</scope>
    <source>
        <strain evidence="1 2">DSM 102238</strain>
    </source>
</reference>
<evidence type="ECO:0000313" key="2">
    <source>
        <dbReference type="Proteomes" id="UP000542776"/>
    </source>
</evidence>
<sequence length="148" mass="16510">MSIVELKPKGRKADTRKRPATVVAALLDDACRARLADDVVNRVREFASYGDRLIIWKGIVQKFRDRAKLERAAPDLVARGLDLLSADVRKIMAARDAVVAEAIAWPFELTDAAPTSPAEILRFPGDPEHKATAKFERAFQARVEEFKP</sequence>
<comment type="caution">
    <text evidence="1">The sequence shown here is derived from an EMBL/GenBank/DDBJ whole genome shotgun (WGS) entry which is preliminary data.</text>
</comment>
<gene>
    <name evidence="1" type="ORF">GGR04_002473</name>
</gene>
<organism evidence="1 2">
    <name type="scientific">Aureimonas pseudogalii</name>
    <dbReference type="NCBI Taxonomy" id="1744844"/>
    <lineage>
        <taxon>Bacteria</taxon>
        <taxon>Pseudomonadati</taxon>
        <taxon>Pseudomonadota</taxon>
        <taxon>Alphaproteobacteria</taxon>
        <taxon>Hyphomicrobiales</taxon>
        <taxon>Aurantimonadaceae</taxon>
        <taxon>Aureimonas</taxon>
    </lineage>
</organism>
<dbReference type="EMBL" id="JACIEK010000006">
    <property type="protein sequence ID" value="MBB3998625.1"/>
    <property type="molecule type" value="Genomic_DNA"/>
</dbReference>
<dbReference type="RefSeq" id="WP_183200165.1">
    <property type="nucleotide sequence ID" value="NZ_JACIEK010000006.1"/>
</dbReference>
<proteinExistence type="predicted"/>
<dbReference type="AlphaFoldDB" id="A0A7W6MJV1"/>
<name>A0A7W6MJV1_9HYPH</name>